<reference evidence="2 3" key="1">
    <citation type="submission" date="2020-06" db="EMBL/GenBank/DDBJ databases">
        <title>Actinokineospora xiongansis sp. nov., isolated from soil of Baiyangdian.</title>
        <authorList>
            <person name="Zhang X."/>
        </authorList>
    </citation>
    <scope>NUCLEOTIDE SEQUENCE [LARGE SCALE GENOMIC DNA]</scope>
    <source>
        <strain evidence="2 3">HBU206404</strain>
    </source>
</reference>
<dbReference type="InterPro" id="IPR006311">
    <property type="entry name" value="TAT_signal"/>
</dbReference>
<dbReference type="SMART" id="SM00028">
    <property type="entry name" value="TPR"/>
    <property type="match status" value="6"/>
</dbReference>
<gene>
    <name evidence="2" type="ORF">GPZ80_17550</name>
</gene>
<dbReference type="InterPro" id="IPR011990">
    <property type="entry name" value="TPR-like_helical_dom_sf"/>
</dbReference>
<dbReference type="PANTHER" id="PTHR12558:SF33">
    <property type="entry name" value="BLL7664 PROTEIN"/>
    <property type="match status" value="1"/>
</dbReference>
<feature type="repeat" description="TPR" evidence="1">
    <location>
        <begin position="141"/>
        <end position="174"/>
    </location>
</feature>
<comment type="caution">
    <text evidence="2">The sequence shown here is derived from an EMBL/GenBank/DDBJ whole genome shotgun (WGS) entry which is preliminary data.</text>
</comment>
<evidence type="ECO:0000313" key="3">
    <source>
        <dbReference type="Proteomes" id="UP000734823"/>
    </source>
</evidence>
<dbReference type="PROSITE" id="PS50005">
    <property type="entry name" value="TPR"/>
    <property type="match status" value="3"/>
</dbReference>
<protein>
    <submittedName>
        <fullName evidence="2">Tetratricopeptide repeat protein</fullName>
    </submittedName>
</protein>
<dbReference type="Pfam" id="PF13181">
    <property type="entry name" value="TPR_8"/>
    <property type="match status" value="1"/>
</dbReference>
<keyword evidence="3" id="KW-1185">Reference proteome</keyword>
<feature type="repeat" description="TPR" evidence="1">
    <location>
        <begin position="207"/>
        <end position="240"/>
    </location>
</feature>
<organism evidence="2 3">
    <name type="scientific">Actinokineospora xionganensis</name>
    <dbReference type="NCBI Taxonomy" id="2684470"/>
    <lineage>
        <taxon>Bacteria</taxon>
        <taxon>Bacillati</taxon>
        <taxon>Actinomycetota</taxon>
        <taxon>Actinomycetes</taxon>
        <taxon>Pseudonocardiales</taxon>
        <taxon>Pseudonocardiaceae</taxon>
        <taxon>Actinokineospora</taxon>
    </lineage>
</organism>
<dbReference type="Proteomes" id="UP000734823">
    <property type="component" value="Unassembled WGS sequence"/>
</dbReference>
<dbReference type="EMBL" id="JABVED010000009">
    <property type="protein sequence ID" value="MBC6448977.1"/>
    <property type="molecule type" value="Genomic_DNA"/>
</dbReference>
<evidence type="ECO:0000256" key="1">
    <source>
        <dbReference type="PROSITE-ProRule" id="PRU00339"/>
    </source>
</evidence>
<proteinExistence type="predicted"/>
<accession>A0ABR7L8U1</accession>
<sequence>MSSTPGRRRIFAVAVIVAGVAVLAASASTLFARPAVPTASAPSLSALDRAVDAAQAKLRRVPNDPDAWARLGIAYVEQARVRADPNYYPKAQGALEKSLALRPERNAEALIGLGALANARHDFTAARQWGEKARAVAPDTAEVYGVLADAYTQLGDAEAATDAVQRMLDLKPGVASFTRAAYDLELRGQVDEARAALERARADGCGAFCDYQLGELAFDTGDLDGAARHYEDGLRADPRDVSLLRGRAKVAAARGQTDDALAGYRDVVSRAPLPEHLHDYALLLTAAGRPEEAAAQFTVLDAQRALAEAAGATDDLDGSVIAADRGDVTTALRLAEAEWGRRHQVLVADAMAWALHLNGRDAEALTFADRAGALGWRNAGLAFHRGMILHSLGRQAEAATALEQALSINPHFSVADAATARQTLETIRAGK</sequence>
<feature type="repeat" description="TPR" evidence="1">
    <location>
        <begin position="379"/>
        <end position="412"/>
    </location>
</feature>
<dbReference type="InterPro" id="IPR019734">
    <property type="entry name" value="TPR_rpt"/>
</dbReference>
<name>A0ABR7L8U1_9PSEU</name>
<dbReference type="Pfam" id="PF13432">
    <property type="entry name" value="TPR_16"/>
    <property type="match status" value="2"/>
</dbReference>
<dbReference type="RefSeq" id="WP_187221446.1">
    <property type="nucleotide sequence ID" value="NZ_JABVED010000009.1"/>
</dbReference>
<evidence type="ECO:0000313" key="2">
    <source>
        <dbReference type="EMBL" id="MBC6448977.1"/>
    </source>
</evidence>
<keyword evidence="1" id="KW-0802">TPR repeat</keyword>
<dbReference type="PANTHER" id="PTHR12558">
    <property type="entry name" value="CELL DIVISION CYCLE 16,23,27"/>
    <property type="match status" value="1"/>
</dbReference>
<dbReference type="Gene3D" id="1.25.40.10">
    <property type="entry name" value="Tetratricopeptide repeat domain"/>
    <property type="match status" value="3"/>
</dbReference>
<dbReference type="PROSITE" id="PS51318">
    <property type="entry name" value="TAT"/>
    <property type="match status" value="1"/>
</dbReference>
<dbReference type="SUPFAM" id="SSF48452">
    <property type="entry name" value="TPR-like"/>
    <property type="match status" value="2"/>
</dbReference>